<keyword evidence="5" id="KW-1185">Reference proteome</keyword>
<dbReference type="EMBL" id="JAEEGC010000056">
    <property type="protein sequence ID" value="MBV7273866.1"/>
    <property type="molecule type" value="Genomic_DNA"/>
</dbReference>
<proteinExistence type="predicted"/>
<dbReference type="InterPro" id="IPR001611">
    <property type="entry name" value="Leu-rich_rpt"/>
</dbReference>
<dbReference type="PROSITE" id="PS51257">
    <property type="entry name" value="PROKAR_LIPOPROTEIN"/>
    <property type="match status" value="1"/>
</dbReference>
<keyword evidence="3" id="KW-0732">Signal</keyword>
<feature type="signal peptide" evidence="3">
    <location>
        <begin position="1"/>
        <end position="27"/>
    </location>
</feature>
<protein>
    <submittedName>
        <fullName evidence="4">Leucine-rich repeat domain-containing protein</fullName>
    </submittedName>
</protein>
<feature type="chain" id="PRO_5038910742" evidence="3">
    <location>
        <begin position="28"/>
        <end position="423"/>
    </location>
</feature>
<reference evidence="4" key="1">
    <citation type="submission" date="2020-12" db="EMBL/GenBank/DDBJ databases">
        <title>Clostridium thailandense sp. nov., a novel acetogenic bacterium isolated from peat land soil in Thailand.</title>
        <authorList>
            <person name="Chaikitkaew S."/>
            <person name="Birkeland N.K."/>
        </authorList>
    </citation>
    <scope>NUCLEOTIDE SEQUENCE</scope>
    <source>
        <strain evidence="4">PL3</strain>
    </source>
</reference>
<dbReference type="SMART" id="SM00365">
    <property type="entry name" value="LRR_SD22"/>
    <property type="match status" value="9"/>
</dbReference>
<keyword evidence="1" id="KW-0433">Leucine-rich repeat</keyword>
<dbReference type="RefSeq" id="WP_218320934.1">
    <property type="nucleotide sequence ID" value="NZ_JAEEGC010000056.1"/>
</dbReference>
<accession>A0A949TUS6</accession>
<dbReference type="PANTHER" id="PTHR46652">
    <property type="entry name" value="LEUCINE-RICH REPEAT AND IQ DOMAIN-CONTAINING PROTEIN 1-RELATED"/>
    <property type="match status" value="1"/>
</dbReference>
<sequence>MLKNKYNYMICVFCACLFLFFSYNVYASDDSKPKVDRYKTWTIIFNQPIDVTKLTKDSIQVKDKNNNLINVGLRRWPNTCTVLVSPPEKGYDLGEEYTLVITKQVYSEENKQIKEGKSFNFKIKETSEEPIVFKDSAFERLVRDKVDKPEWEPLYKSDVENITELMEQNCGRKDNNTIKDISGIENLVNLKSFILTYSQIEDISPLKNLTNLQTLWLYDDNITDISPLKGLINLKELELYGNQIVDIPSLKGLTNLEDINLGNNKIHDITLLKELPNLQSLNLVYNNITDISSLKGLSNLKDLNLGSNKIADISPLKGLINLNSLSLDDNNITDISSIKSLTNLDSLILDGNNITDISLLKGLPNLRELNLGNNKIADINQLKELTNLTGLWLQDNPINREFKEILKKYLPKCNIEFLIKQNN</sequence>
<gene>
    <name evidence="4" type="ORF">I6U48_13215</name>
</gene>
<dbReference type="InterPro" id="IPR025875">
    <property type="entry name" value="Leu-rich_rpt_4"/>
</dbReference>
<dbReference type="PANTHER" id="PTHR46652:SF3">
    <property type="entry name" value="LEUCINE-RICH REPEAT-CONTAINING PROTEIN 9"/>
    <property type="match status" value="1"/>
</dbReference>
<dbReference type="PROSITE" id="PS51450">
    <property type="entry name" value="LRR"/>
    <property type="match status" value="8"/>
</dbReference>
<dbReference type="InterPro" id="IPR003591">
    <property type="entry name" value="Leu-rich_rpt_typical-subtyp"/>
</dbReference>
<evidence type="ECO:0000313" key="5">
    <source>
        <dbReference type="Proteomes" id="UP000694308"/>
    </source>
</evidence>
<keyword evidence="2" id="KW-0677">Repeat</keyword>
<dbReference type="Proteomes" id="UP000694308">
    <property type="component" value="Unassembled WGS sequence"/>
</dbReference>
<dbReference type="InterPro" id="IPR050836">
    <property type="entry name" value="SDS22/Internalin_LRR"/>
</dbReference>
<dbReference type="SMART" id="SM00369">
    <property type="entry name" value="LRR_TYP"/>
    <property type="match status" value="7"/>
</dbReference>
<name>A0A949TUS6_9CLOT</name>
<evidence type="ECO:0000256" key="3">
    <source>
        <dbReference type="SAM" id="SignalP"/>
    </source>
</evidence>
<evidence type="ECO:0000313" key="4">
    <source>
        <dbReference type="EMBL" id="MBV7273866.1"/>
    </source>
</evidence>
<dbReference type="AlphaFoldDB" id="A0A949TUS6"/>
<organism evidence="4 5">
    <name type="scientific">Clostridium thailandense</name>
    <dbReference type="NCBI Taxonomy" id="2794346"/>
    <lineage>
        <taxon>Bacteria</taxon>
        <taxon>Bacillati</taxon>
        <taxon>Bacillota</taxon>
        <taxon>Clostridia</taxon>
        <taxon>Eubacteriales</taxon>
        <taxon>Clostridiaceae</taxon>
        <taxon>Clostridium</taxon>
    </lineage>
</organism>
<comment type="caution">
    <text evidence="4">The sequence shown here is derived from an EMBL/GenBank/DDBJ whole genome shotgun (WGS) entry which is preliminary data.</text>
</comment>
<dbReference type="Pfam" id="PF12799">
    <property type="entry name" value="LRR_4"/>
    <property type="match status" value="4"/>
</dbReference>
<evidence type="ECO:0000256" key="1">
    <source>
        <dbReference type="ARBA" id="ARBA00022614"/>
    </source>
</evidence>
<evidence type="ECO:0000256" key="2">
    <source>
        <dbReference type="ARBA" id="ARBA00022737"/>
    </source>
</evidence>